<dbReference type="GO" id="GO:0005634">
    <property type="term" value="C:nucleus"/>
    <property type="evidence" value="ECO:0007669"/>
    <property type="project" value="TreeGrafter"/>
</dbReference>
<evidence type="ECO:0000256" key="1">
    <source>
        <dbReference type="ARBA" id="ARBA00004992"/>
    </source>
</evidence>
<evidence type="ECO:0000313" key="10">
    <source>
        <dbReference type="EMBL" id="PMB63470.1"/>
    </source>
</evidence>
<keyword evidence="7 10" id="KW-0418">Kinase</keyword>
<dbReference type="AlphaFoldDB" id="A0A2N6N875"/>
<dbReference type="InterPro" id="IPR018095">
    <property type="entry name" value="Thymidylate_kin_CS"/>
</dbReference>
<dbReference type="InterPro" id="IPR039430">
    <property type="entry name" value="Thymidylate_kin-like_dom"/>
</dbReference>
<dbReference type="InterPro" id="IPR027417">
    <property type="entry name" value="P-loop_NTPase"/>
</dbReference>
<dbReference type="Gene3D" id="3.40.50.300">
    <property type="entry name" value="P-loop containing nucleotide triphosphate hydrolases"/>
    <property type="match status" value="1"/>
</dbReference>
<accession>A0A2N6N875</accession>
<evidence type="ECO:0000256" key="4">
    <source>
        <dbReference type="ARBA" id="ARBA00022679"/>
    </source>
</evidence>
<gene>
    <name evidence="10" type="primary">tmp1</name>
    <name evidence="10" type="ORF">BM221_010690</name>
</gene>
<sequence length="261" mass="29097">MSATDGEAAAKPQRGAFFVLEGLDRSGKTTQVKLLEQKFIEQGRLVKLMRFPDRTTPVGQMIDSYLKSAVRMDDHAIHLLFSANRWEAAYDFPFRARITKPQDYKLTQACTCREEIKSLLESGTNIVCDRYTHSGMVYSAAKGLSGLRLPWARAPDVGLPRPDRVVFLDLDETTARARGGWGDEVYEKAAMQRQVRRLFGALANGGRDGNGELVEGLTGEEGWLSEEGDLRMVSAEGTVEEVAKRVWEEVDGVRGRGRVLQ</sequence>
<dbReference type="Proteomes" id="UP000235728">
    <property type="component" value="Unassembled WGS sequence"/>
</dbReference>
<reference evidence="10 11" key="1">
    <citation type="journal article" date="2016" name="Appl. Microbiol. Biotechnol.">
        <title>Characterization of T-DNA insertion mutants with decreased virulence in the entomopathogenic fungus Beauveria bassiana JEF-007.</title>
        <authorList>
            <person name="Kim S."/>
            <person name="Lee S.J."/>
            <person name="Nai Y.S."/>
            <person name="Yu J.S."/>
            <person name="Lee M.R."/>
            <person name="Yang Y.T."/>
            <person name="Kim J.S."/>
        </authorList>
    </citation>
    <scope>NUCLEOTIDE SEQUENCE [LARGE SCALE GENOMIC DNA]</scope>
    <source>
        <strain evidence="10 11">JEF-007</strain>
    </source>
</reference>
<evidence type="ECO:0000256" key="5">
    <source>
        <dbReference type="ARBA" id="ARBA00022727"/>
    </source>
</evidence>
<dbReference type="PANTHER" id="PTHR10344">
    <property type="entry name" value="THYMIDYLATE KINASE"/>
    <property type="match status" value="1"/>
</dbReference>
<protein>
    <recommendedName>
        <fullName evidence="3">dTMP kinase</fullName>
        <ecNumber evidence="3">2.7.4.9</ecNumber>
    </recommendedName>
</protein>
<comment type="pathway">
    <text evidence="1">Pyrimidine metabolism; dTTP biosynthesis.</text>
</comment>
<name>A0A2N6N875_BEABA</name>
<dbReference type="GO" id="GO:0006235">
    <property type="term" value="P:dTTP biosynthetic process"/>
    <property type="evidence" value="ECO:0007669"/>
    <property type="project" value="TreeGrafter"/>
</dbReference>
<dbReference type="PANTHER" id="PTHR10344:SF1">
    <property type="entry name" value="THYMIDYLATE KINASE"/>
    <property type="match status" value="1"/>
</dbReference>
<keyword evidence="6" id="KW-0547">Nucleotide-binding</keyword>
<dbReference type="PROSITE" id="PS01331">
    <property type="entry name" value="THYMIDYLATE_KINASE"/>
    <property type="match status" value="1"/>
</dbReference>
<dbReference type="Pfam" id="PF02223">
    <property type="entry name" value="Thymidylate_kin"/>
    <property type="match status" value="1"/>
</dbReference>
<dbReference type="GO" id="GO:0005829">
    <property type="term" value="C:cytosol"/>
    <property type="evidence" value="ECO:0007669"/>
    <property type="project" value="TreeGrafter"/>
</dbReference>
<evidence type="ECO:0000256" key="8">
    <source>
        <dbReference type="ARBA" id="ARBA00022840"/>
    </source>
</evidence>
<dbReference type="OMA" id="FPFRARI"/>
<evidence type="ECO:0000256" key="3">
    <source>
        <dbReference type="ARBA" id="ARBA00012980"/>
    </source>
</evidence>
<dbReference type="GO" id="GO:0004550">
    <property type="term" value="F:nucleoside diphosphate kinase activity"/>
    <property type="evidence" value="ECO:0007669"/>
    <property type="project" value="TreeGrafter"/>
</dbReference>
<dbReference type="GO" id="GO:0004798">
    <property type="term" value="F:dTMP kinase activity"/>
    <property type="evidence" value="ECO:0007669"/>
    <property type="project" value="UniProtKB-EC"/>
</dbReference>
<dbReference type="GO" id="GO:0006233">
    <property type="term" value="P:dTDP biosynthetic process"/>
    <property type="evidence" value="ECO:0007669"/>
    <property type="project" value="InterPro"/>
</dbReference>
<dbReference type="GO" id="GO:0005524">
    <property type="term" value="F:ATP binding"/>
    <property type="evidence" value="ECO:0007669"/>
    <property type="project" value="UniProtKB-KW"/>
</dbReference>
<evidence type="ECO:0000259" key="9">
    <source>
        <dbReference type="Pfam" id="PF02223"/>
    </source>
</evidence>
<dbReference type="HAMAP" id="MF_00165">
    <property type="entry name" value="Thymidylate_kinase"/>
    <property type="match status" value="1"/>
</dbReference>
<evidence type="ECO:0000313" key="11">
    <source>
        <dbReference type="Proteomes" id="UP000235728"/>
    </source>
</evidence>
<comment type="similarity">
    <text evidence="2">Belongs to the thymidylate kinase family.</text>
</comment>
<dbReference type="EMBL" id="MRVG01000021">
    <property type="protein sequence ID" value="PMB63470.1"/>
    <property type="molecule type" value="Genomic_DNA"/>
</dbReference>
<dbReference type="SUPFAM" id="SSF52540">
    <property type="entry name" value="P-loop containing nucleoside triphosphate hydrolases"/>
    <property type="match status" value="1"/>
</dbReference>
<comment type="caution">
    <text evidence="10">The sequence shown here is derived from an EMBL/GenBank/DDBJ whole genome shotgun (WGS) entry which is preliminary data.</text>
</comment>
<keyword evidence="8" id="KW-0067">ATP-binding</keyword>
<keyword evidence="4" id="KW-0808">Transferase</keyword>
<keyword evidence="5" id="KW-0545">Nucleotide biosynthesis</keyword>
<organism evidence="10 11">
    <name type="scientific">Beauveria bassiana</name>
    <name type="common">White muscardine disease fungus</name>
    <name type="synonym">Tritirachium shiotae</name>
    <dbReference type="NCBI Taxonomy" id="176275"/>
    <lineage>
        <taxon>Eukaryota</taxon>
        <taxon>Fungi</taxon>
        <taxon>Dikarya</taxon>
        <taxon>Ascomycota</taxon>
        <taxon>Pezizomycotina</taxon>
        <taxon>Sordariomycetes</taxon>
        <taxon>Hypocreomycetidae</taxon>
        <taxon>Hypocreales</taxon>
        <taxon>Cordycipitaceae</taxon>
        <taxon>Beauveria</taxon>
    </lineage>
</organism>
<proteinExistence type="inferred from homology"/>
<dbReference type="GO" id="GO:0006227">
    <property type="term" value="P:dUDP biosynthetic process"/>
    <property type="evidence" value="ECO:0007669"/>
    <property type="project" value="TreeGrafter"/>
</dbReference>
<evidence type="ECO:0000256" key="2">
    <source>
        <dbReference type="ARBA" id="ARBA00009776"/>
    </source>
</evidence>
<evidence type="ECO:0000256" key="6">
    <source>
        <dbReference type="ARBA" id="ARBA00022741"/>
    </source>
</evidence>
<dbReference type="CDD" id="cd01672">
    <property type="entry name" value="TMPK"/>
    <property type="match status" value="1"/>
</dbReference>
<dbReference type="InterPro" id="IPR018094">
    <property type="entry name" value="Thymidylate_kinase"/>
</dbReference>
<dbReference type="EC" id="2.7.4.9" evidence="3"/>
<feature type="domain" description="Thymidylate kinase-like" evidence="9">
    <location>
        <begin position="20"/>
        <end position="204"/>
    </location>
</feature>
<evidence type="ECO:0000256" key="7">
    <source>
        <dbReference type="ARBA" id="ARBA00022777"/>
    </source>
</evidence>
<dbReference type="NCBIfam" id="TIGR00041">
    <property type="entry name" value="DTMP_kinase"/>
    <property type="match status" value="1"/>
</dbReference>